<evidence type="ECO:0000313" key="2">
    <source>
        <dbReference type="EMBL" id="MBE5063980.1"/>
    </source>
</evidence>
<reference evidence="2 3" key="1">
    <citation type="submission" date="2020-10" db="EMBL/GenBank/DDBJ databases">
        <title>ChiBAC.</title>
        <authorList>
            <person name="Zenner C."/>
            <person name="Hitch T.C.A."/>
            <person name="Clavel T."/>
        </authorList>
    </citation>
    <scope>NUCLEOTIDE SEQUENCE [LARGE SCALE GENOMIC DNA]</scope>
    <source>
        <strain evidence="2 3">DSM 108991</strain>
    </source>
</reference>
<evidence type="ECO:0000313" key="3">
    <source>
        <dbReference type="Proteomes" id="UP000758652"/>
    </source>
</evidence>
<protein>
    <submittedName>
        <fullName evidence="2">Helix-turn-helix domain-containing protein</fullName>
    </submittedName>
</protein>
<dbReference type="InterPro" id="IPR024760">
    <property type="entry name" value="HTH_dom_conjug_TS-like"/>
</dbReference>
<keyword evidence="3" id="KW-1185">Reference proteome</keyword>
<proteinExistence type="predicted"/>
<dbReference type="EMBL" id="JADCKL010000012">
    <property type="protein sequence ID" value="MBE5063980.1"/>
    <property type="molecule type" value="Genomic_DNA"/>
</dbReference>
<comment type="caution">
    <text evidence="2">The sequence shown here is derived from an EMBL/GenBank/DDBJ whole genome shotgun (WGS) entry which is preliminary data.</text>
</comment>
<dbReference type="RefSeq" id="WP_226395389.1">
    <property type="nucleotide sequence ID" value="NZ_JADCKL010000012.1"/>
</dbReference>
<name>A0ABR9RMJ7_9FIRM</name>
<dbReference type="Proteomes" id="UP000758652">
    <property type="component" value="Unassembled WGS sequence"/>
</dbReference>
<organism evidence="2 3">
    <name type="scientific">Claveliimonas monacensis</name>
    <dbReference type="NCBI Taxonomy" id="2779351"/>
    <lineage>
        <taxon>Bacteria</taxon>
        <taxon>Bacillati</taxon>
        <taxon>Bacillota</taxon>
        <taxon>Clostridia</taxon>
        <taxon>Lachnospirales</taxon>
        <taxon>Lachnospiraceae</taxon>
        <taxon>Claveliimonas</taxon>
    </lineage>
</organism>
<sequence length="79" mass="9415">MKREDEFERILRRAQMADKNAMVKIVEMYRPLLVSHAKIRGKFEEDLYQELVYTTLKCIFKFPLEKAKRESTVAALYSV</sequence>
<feature type="domain" description="Helix-turn-helix conjugative transposon-like" evidence="1">
    <location>
        <begin position="9"/>
        <end position="62"/>
    </location>
</feature>
<dbReference type="Pfam" id="PF12645">
    <property type="entry name" value="HTH_16"/>
    <property type="match status" value="1"/>
</dbReference>
<gene>
    <name evidence="2" type="ORF">INF30_12020</name>
</gene>
<evidence type="ECO:0000259" key="1">
    <source>
        <dbReference type="Pfam" id="PF12645"/>
    </source>
</evidence>
<accession>A0ABR9RMJ7</accession>